<accession>A0A1U7HRG7</accession>
<organism evidence="3 4">
    <name type="scientific">Hydrococcus rivularis NIES-593</name>
    <dbReference type="NCBI Taxonomy" id="1921803"/>
    <lineage>
        <taxon>Bacteria</taxon>
        <taxon>Bacillati</taxon>
        <taxon>Cyanobacteriota</taxon>
        <taxon>Cyanophyceae</taxon>
        <taxon>Pleurocapsales</taxon>
        <taxon>Hydrococcaceae</taxon>
        <taxon>Hydrococcus</taxon>
    </lineage>
</organism>
<evidence type="ECO:0000313" key="4">
    <source>
        <dbReference type="Proteomes" id="UP000186868"/>
    </source>
</evidence>
<feature type="region of interest" description="Disordered" evidence="1">
    <location>
        <begin position="1"/>
        <end position="125"/>
    </location>
</feature>
<dbReference type="STRING" id="1921803.NIES593_03355"/>
<proteinExistence type="predicted"/>
<feature type="compositionally biased region" description="Basic and acidic residues" evidence="1">
    <location>
        <begin position="39"/>
        <end position="50"/>
    </location>
</feature>
<keyword evidence="4" id="KW-1185">Reference proteome</keyword>
<dbReference type="AlphaFoldDB" id="A0A1U7HRG7"/>
<feature type="domain" description="Cadherin-like" evidence="2">
    <location>
        <begin position="86"/>
        <end position="177"/>
    </location>
</feature>
<dbReference type="EMBL" id="MRCB01000002">
    <property type="protein sequence ID" value="OKH26124.1"/>
    <property type="molecule type" value="Genomic_DNA"/>
</dbReference>
<feature type="compositionally biased region" description="Basic and acidic residues" evidence="1">
    <location>
        <begin position="1"/>
        <end position="10"/>
    </location>
</feature>
<evidence type="ECO:0000313" key="3">
    <source>
        <dbReference type="EMBL" id="OKH26124.1"/>
    </source>
</evidence>
<dbReference type="RefSeq" id="WP_073598231.1">
    <property type="nucleotide sequence ID" value="NZ_MRCB01000002.1"/>
</dbReference>
<dbReference type="Gene3D" id="2.60.40.2810">
    <property type="match status" value="1"/>
</dbReference>
<sequence length="706" mass="76921">MAETKFDSLTRRKIPSRTLEGDLSESGIVPLAGEVSDDGLLRDLPSKETSEIETANAQTASGEQNEANDQATDGSSENTSTPPSDSAPTANDDQSTTLPDTPVTIPATDLLKNDSDPNGDSLKIAEVTNPTNGEVALDNEGNVVFTPTAGFTGDASFQYTVDDGSGGRDAATVTVSVAPAQSGSLQIGTNLSGIAYYSTQQPFINAFKSAKAWVTQNDRTFDTGESKLLDLDENGWVRSLPAPEAAPQYDSVGTILFRNQGEYLYPGGQYVVLYDGEGSLEYGFDAKKDEAASTPGRDVINVTPSQSGIFLRITATDPNNNGNYIRNIRVIPANAENTYQTEPFNPAFLEKTQPFAALRFMDWMDTNNSEQKEWSDRPTPDNAKYDIKGVPVETMVELANRIDSDPWFTMPHMASDEYIANFAQYVENNLEPGRKVYVELSNEVWNPDFAQHQYALEQAKQEFPNSGENDFNLRLDWYGKRSTEVFGIWERVFADNPDRVVGVIGAQSANIATAERVLEYAWASNPQTNKEYGVDAIAIAPYIGYELGTRKNASEVESWTKDSDGGLNKLFDEITQGGVLSNGYEGGSLKQAYDRIAAYSALAKREGLELLGAESGQSLVGIQGVENNAAITNLFAKANQDPRIGEIYRQYYDKWNELGGGLIAHFSDISLPNKFNTFGALEHVNQPGSPKYDALISLIDAASSPT</sequence>
<feature type="compositionally biased region" description="Polar residues" evidence="1">
    <location>
        <begin position="52"/>
        <end position="99"/>
    </location>
</feature>
<dbReference type="OrthoDB" id="7783360at2"/>
<dbReference type="Proteomes" id="UP000186868">
    <property type="component" value="Unassembled WGS sequence"/>
</dbReference>
<gene>
    <name evidence="3" type="ORF">NIES593_03355</name>
</gene>
<comment type="caution">
    <text evidence="3">The sequence shown here is derived from an EMBL/GenBank/DDBJ whole genome shotgun (WGS) entry which is preliminary data.</text>
</comment>
<name>A0A1U7HRG7_9CYAN</name>
<dbReference type="Pfam" id="PF17892">
    <property type="entry name" value="Cadherin_5"/>
    <property type="match status" value="1"/>
</dbReference>
<reference evidence="3 4" key="1">
    <citation type="submission" date="2016-11" db="EMBL/GenBank/DDBJ databases">
        <title>Draft Genome Sequences of Nine Cyanobacterial Strains from Diverse Habitats.</title>
        <authorList>
            <person name="Zhu T."/>
            <person name="Hou S."/>
            <person name="Lu X."/>
            <person name="Hess W.R."/>
        </authorList>
    </citation>
    <scope>NUCLEOTIDE SEQUENCE [LARGE SCALE GENOMIC DNA]</scope>
    <source>
        <strain evidence="3 4">NIES-593</strain>
    </source>
</reference>
<evidence type="ECO:0000256" key="1">
    <source>
        <dbReference type="SAM" id="MobiDB-lite"/>
    </source>
</evidence>
<evidence type="ECO:0000259" key="2">
    <source>
        <dbReference type="Pfam" id="PF17892"/>
    </source>
</evidence>
<protein>
    <submittedName>
        <fullName evidence="3">Cellulose-binding protein</fullName>
    </submittedName>
</protein>
<dbReference type="InterPro" id="IPR041690">
    <property type="entry name" value="Cadherin_5"/>
</dbReference>